<evidence type="ECO:0000256" key="2">
    <source>
        <dbReference type="ARBA" id="ARBA00022741"/>
    </source>
</evidence>
<feature type="compositionally biased region" description="Polar residues" evidence="9">
    <location>
        <begin position="1"/>
        <end position="36"/>
    </location>
</feature>
<comment type="caution">
    <text evidence="13">The sequence shown here is derived from an EMBL/GenBank/DDBJ whole genome shotgun (WGS) entry which is preliminary data.</text>
</comment>
<dbReference type="GO" id="GO:0016491">
    <property type="term" value="F:oxidoreductase activity"/>
    <property type="evidence" value="ECO:0007669"/>
    <property type="project" value="UniProtKB-KW"/>
</dbReference>
<dbReference type="InterPro" id="IPR013121">
    <property type="entry name" value="Fe_red_NAD-bd_6"/>
</dbReference>
<proteinExistence type="predicted"/>
<dbReference type="PROSITE" id="PS51192">
    <property type="entry name" value="HELICASE_ATP_BIND_1"/>
    <property type="match status" value="1"/>
</dbReference>
<organism evidence="13 14">
    <name type="scientific">Adineta steineri</name>
    <dbReference type="NCBI Taxonomy" id="433720"/>
    <lineage>
        <taxon>Eukaryota</taxon>
        <taxon>Metazoa</taxon>
        <taxon>Spiralia</taxon>
        <taxon>Gnathifera</taxon>
        <taxon>Rotifera</taxon>
        <taxon>Eurotatoria</taxon>
        <taxon>Bdelloidea</taxon>
        <taxon>Adinetida</taxon>
        <taxon>Adinetidae</taxon>
        <taxon>Adineta</taxon>
    </lineage>
</organism>
<dbReference type="AlphaFoldDB" id="A0A815FE04"/>
<feature type="compositionally biased region" description="Gly residues" evidence="9">
    <location>
        <begin position="258"/>
        <end position="271"/>
    </location>
</feature>
<dbReference type="FunFam" id="3.40.50.300:FF:000397">
    <property type="entry name" value="Probable ATP-dependent RNA helicase DDX4"/>
    <property type="match status" value="1"/>
</dbReference>
<dbReference type="GO" id="GO:0016020">
    <property type="term" value="C:membrane"/>
    <property type="evidence" value="ECO:0007669"/>
    <property type="project" value="InterPro"/>
</dbReference>
<feature type="domain" description="Helicase ATP-binding" evidence="10">
    <location>
        <begin position="378"/>
        <end position="566"/>
    </location>
</feature>
<feature type="region of interest" description="Disordered" evidence="9">
    <location>
        <begin position="1"/>
        <end position="128"/>
    </location>
</feature>
<comment type="catalytic activity">
    <reaction evidence="7">
        <text>ATP + H2O = ADP + phosphate + H(+)</text>
        <dbReference type="Rhea" id="RHEA:13065"/>
        <dbReference type="ChEBI" id="CHEBI:15377"/>
        <dbReference type="ChEBI" id="CHEBI:15378"/>
        <dbReference type="ChEBI" id="CHEBI:30616"/>
        <dbReference type="ChEBI" id="CHEBI:43474"/>
        <dbReference type="ChEBI" id="CHEBI:456216"/>
        <dbReference type="EC" id="3.6.4.13"/>
    </reaction>
</comment>
<dbReference type="InterPro" id="IPR000778">
    <property type="entry name" value="Cyt_b245_heavy_chain"/>
</dbReference>
<dbReference type="Gene3D" id="3.40.50.80">
    <property type="entry name" value="Nucleotide-binding domain of ferredoxin-NADP reductase (FNR) module"/>
    <property type="match status" value="1"/>
</dbReference>
<dbReference type="InterPro" id="IPR014014">
    <property type="entry name" value="RNA_helicase_DEAD_Q_motif"/>
</dbReference>
<keyword evidence="2" id="KW-0547">Nucleotide-binding</keyword>
<feature type="domain" description="Helicase C-terminal" evidence="11">
    <location>
        <begin position="577"/>
        <end position="737"/>
    </location>
</feature>
<dbReference type="GO" id="GO:0003676">
    <property type="term" value="F:nucleic acid binding"/>
    <property type="evidence" value="ECO:0007669"/>
    <property type="project" value="InterPro"/>
</dbReference>
<reference evidence="13" key="1">
    <citation type="submission" date="2021-02" db="EMBL/GenBank/DDBJ databases">
        <authorList>
            <person name="Nowell W R."/>
        </authorList>
    </citation>
    <scope>NUCLEOTIDE SEQUENCE</scope>
</reference>
<feature type="compositionally biased region" description="Low complexity" evidence="9">
    <location>
        <begin position="94"/>
        <end position="105"/>
    </location>
</feature>
<keyword evidence="6" id="KW-0560">Oxidoreductase</keyword>
<name>A0A815FE04_9BILA</name>
<dbReference type="GO" id="GO:0005524">
    <property type="term" value="F:ATP binding"/>
    <property type="evidence" value="ECO:0007669"/>
    <property type="project" value="UniProtKB-KW"/>
</dbReference>
<feature type="compositionally biased region" description="Gly residues" evidence="9">
    <location>
        <begin position="750"/>
        <end position="760"/>
    </location>
</feature>
<dbReference type="Pfam" id="PF00270">
    <property type="entry name" value="DEAD"/>
    <property type="match status" value="1"/>
</dbReference>
<evidence type="ECO:0000259" key="12">
    <source>
        <dbReference type="PROSITE" id="PS51195"/>
    </source>
</evidence>
<keyword evidence="5" id="KW-0067">ATP-binding</keyword>
<evidence type="ECO:0000259" key="11">
    <source>
        <dbReference type="PROSITE" id="PS51194"/>
    </source>
</evidence>
<dbReference type="Pfam" id="PF08030">
    <property type="entry name" value="NAD_binding_6"/>
    <property type="match status" value="1"/>
</dbReference>
<feature type="compositionally biased region" description="Polar residues" evidence="9">
    <location>
        <begin position="836"/>
        <end position="846"/>
    </location>
</feature>
<sequence length="1267" mass="141933">MSNQDVNSSQQQTRGNSYENSKFQKNHNEQGNNDNTYAGGYNRGGIPSSQPQSSSTGVYRPPHMQNRMNVPNGNYGNNGNMSGGGYRGSANAGQPNPQQNYSNNYAGGNALHPPASQPPYYSQTTPQQTQIYHQSMPNAAYQQVGQIPRPLNPPQPLDTQGYGQPPQHPIPMQNRSYNDMSQVQPAYNRQGPPTGTVNQQSSQQATGGGGAGGGRWDAILAERQTSTISNNNNNNNNGSNSYQRGGNGYSGSFNNRNGRGGGDNNNSGYGGQRDNNYGRRDSESQRPYHSHVGGQSGDTVGADWNTPLPPNTNLERELFGIHPTGINFENYFDIPVESSHMDHAPVDTFDDCSFGEIIKNNINLANYGKPTPVQRYAMPTILLRRDLMACAQTGSGKTAAFLLPILHMIFREGPVRSPANANRNNRKQYPLCLIMAPTRELASQIYDEARKFSYRSMVRSCVVYGGADIGFQTRDLEKGAHMLVATPGRLNDLIQRGRIGLANVRYLVLDEADRMLDMGFEPQIREIVERSDMPSTGQRLTLMFSATFPKQIQELARDFLHDYVFLAIGRVGSTSQNITQKIVWVEETEKRSFLLDLLNIQSDTLTLVFVETKRGADMLEDFLGNHQYLVNSIHGDRSQAQREEALKSFKNGRTPILVATSVAARGLDIPNVKHVINFDLPTDIDEYVHRIGRTGRAGMTGQATSFFNEKNRNIATELLDILTEAHQEIPEWLEGLARETKKDNYSKRNYGGGRRPGGFGARDYRNPAQLRGSRGGGGGGGGGSGSGGNNRPGSSTSGYSNHQQQWEGANGNAGGNMWSGDHQSGSAGGYDRFQPPTASGNGNRQTDQSWWDNSIWLHVRASGHWTRRVYDLFRMKLKQEHGGVLNDFNDLRLRSSMRSRMSKSYIDELRGVNKQEDHLQFDLNNNDDCIQSKAVSVSFPLVNKNQRRSICSSCHSTLSLHDIQLNSKGRINQMHTEENHTNATILINPSTLDNLTVEEIEKYAYEQDDILMDEQQIKPMTRLKPAIKNNNNNNPNRLTVPSIGDYCIRISNISTDNYEQKHIEFSETRFSDALGYLRMYKNHNRIQFNTLQFNDREDLQVLIDGPYGAPSQHIFEAEHAVLIAAGIGITPFASILQSIMCRYRNRRHKCPHCEFIWNNPESEELRIKKVDFIWVTREQRSLEWFISLLAQMEIEQQRLRQNSDKGPLLEVHLYVTSAQSPIDLKALNVYLSLDLIGRENSSNCDAIDGLRQRIKHGRPKWEQLKIL</sequence>
<evidence type="ECO:0000313" key="13">
    <source>
        <dbReference type="EMBL" id="CAF1327327.1"/>
    </source>
</evidence>
<evidence type="ECO:0000256" key="9">
    <source>
        <dbReference type="SAM" id="MobiDB-lite"/>
    </source>
</evidence>
<dbReference type="GO" id="GO:0003724">
    <property type="term" value="F:RNA helicase activity"/>
    <property type="evidence" value="ECO:0007669"/>
    <property type="project" value="UniProtKB-EC"/>
</dbReference>
<accession>A0A815FE04</accession>
<feature type="compositionally biased region" description="Low complexity" evidence="9">
    <location>
        <begin position="229"/>
        <end position="257"/>
    </location>
</feature>
<dbReference type="PANTHER" id="PTHR47958">
    <property type="entry name" value="ATP-DEPENDENT RNA HELICASE DBP3"/>
    <property type="match status" value="1"/>
</dbReference>
<dbReference type="EC" id="3.6.4.13" evidence="1"/>
<dbReference type="SMART" id="SM00490">
    <property type="entry name" value="HELICc"/>
    <property type="match status" value="1"/>
</dbReference>
<dbReference type="InterPro" id="IPR011545">
    <property type="entry name" value="DEAD/DEAH_box_helicase_dom"/>
</dbReference>
<dbReference type="GO" id="GO:0016787">
    <property type="term" value="F:hydrolase activity"/>
    <property type="evidence" value="ECO:0007669"/>
    <property type="project" value="UniProtKB-KW"/>
</dbReference>
<dbReference type="InterPro" id="IPR027417">
    <property type="entry name" value="P-loop_NTPase"/>
</dbReference>
<evidence type="ECO:0000256" key="5">
    <source>
        <dbReference type="ARBA" id="ARBA00022840"/>
    </source>
</evidence>
<dbReference type="EMBL" id="CAJNOG010000652">
    <property type="protein sequence ID" value="CAF1327327.1"/>
    <property type="molecule type" value="Genomic_DNA"/>
</dbReference>
<dbReference type="InterPro" id="IPR001650">
    <property type="entry name" value="Helicase_C-like"/>
</dbReference>
<evidence type="ECO:0000259" key="10">
    <source>
        <dbReference type="PROSITE" id="PS51192"/>
    </source>
</evidence>
<dbReference type="CDD" id="cd06186">
    <property type="entry name" value="NOX_Duox_like_FAD_NADP"/>
    <property type="match status" value="1"/>
</dbReference>
<protein>
    <recommendedName>
        <fullName evidence="1">RNA helicase</fullName>
        <ecNumber evidence="1">3.6.4.13</ecNumber>
    </recommendedName>
</protein>
<feature type="domain" description="DEAD-box RNA helicase Q" evidence="12">
    <location>
        <begin position="347"/>
        <end position="375"/>
    </location>
</feature>
<dbReference type="InterPro" id="IPR000629">
    <property type="entry name" value="RNA-helicase_DEAD-box_CS"/>
</dbReference>
<evidence type="ECO:0000256" key="3">
    <source>
        <dbReference type="ARBA" id="ARBA00022801"/>
    </source>
</evidence>
<feature type="compositionally biased region" description="Low complexity" evidence="9">
    <location>
        <begin position="66"/>
        <end position="80"/>
    </location>
</feature>
<dbReference type="SUPFAM" id="SSF52540">
    <property type="entry name" value="P-loop containing nucleoside triphosphate hydrolases"/>
    <property type="match status" value="1"/>
</dbReference>
<feature type="compositionally biased region" description="Basic and acidic residues" evidence="9">
    <location>
        <begin position="276"/>
        <end position="286"/>
    </location>
</feature>
<dbReference type="PROSITE" id="PS00039">
    <property type="entry name" value="DEAD_ATP_HELICASE"/>
    <property type="match status" value="1"/>
</dbReference>
<dbReference type="CDD" id="cd18787">
    <property type="entry name" value="SF2_C_DEAD"/>
    <property type="match status" value="1"/>
</dbReference>
<dbReference type="Pfam" id="PF00271">
    <property type="entry name" value="Helicase_C"/>
    <property type="match status" value="1"/>
</dbReference>
<feature type="compositionally biased region" description="Gly residues" evidence="9">
    <location>
        <begin position="773"/>
        <end position="790"/>
    </location>
</feature>
<dbReference type="InterPro" id="IPR039261">
    <property type="entry name" value="FNR_nucleotide-bd"/>
</dbReference>
<dbReference type="Proteomes" id="UP000663845">
    <property type="component" value="Unassembled WGS sequence"/>
</dbReference>
<dbReference type="Gene3D" id="3.40.50.300">
    <property type="entry name" value="P-loop containing nucleotide triphosphate hydrolases"/>
    <property type="match status" value="2"/>
</dbReference>
<keyword evidence="4" id="KW-0347">Helicase</keyword>
<dbReference type="SUPFAM" id="SSF52343">
    <property type="entry name" value="Ferredoxin reductase-like, C-terminal NADP-linked domain"/>
    <property type="match status" value="1"/>
</dbReference>
<dbReference type="PRINTS" id="PR00466">
    <property type="entry name" value="GP91PHOX"/>
</dbReference>
<evidence type="ECO:0000256" key="6">
    <source>
        <dbReference type="ARBA" id="ARBA00023002"/>
    </source>
</evidence>
<dbReference type="FunFam" id="3.40.50.300:FF:000008">
    <property type="entry name" value="ATP-dependent RNA helicase RhlB"/>
    <property type="match status" value="1"/>
</dbReference>
<dbReference type="PROSITE" id="PS51194">
    <property type="entry name" value="HELICASE_CTER"/>
    <property type="match status" value="1"/>
</dbReference>
<dbReference type="SMART" id="SM00487">
    <property type="entry name" value="DEXDc"/>
    <property type="match status" value="1"/>
</dbReference>
<evidence type="ECO:0000256" key="7">
    <source>
        <dbReference type="ARBA" id="ARBA00047984"/>
    </source>
</evidence>
<feature type="compositionally biased region" description="Low complexity" evidence="9">
    <location>
        <begin position="118"/>
        <end position="128"/>
    </location>
</feature>
<evidence type="ECO:0000256" key="1">
    <source>
        <dbReference type="ARBA" id="ARBA00012552"/>
    </source>
</evidence>
<feature type="compositionally biased region" description="Gly residues" evidence="9">
    <location>
        <begin position="206"/>
        <end position="215"/>
    </location>
</feature>
<gene>
    <name evidence="13" type="ORF">JYZ213_LOCUS33748</name>
</gene>
<feature type="region of interest" description="Disordered" evidence="9">
    <location>
        <begin position="146"/>
        <end position="215"/>
    </location>
</feature>
<dbReference type="InterPro" id="IPR014001">
    <property type="entry name" value="Helicase_ATP-bd"/>
</dbReference>
<evidence type="ECO:0000256" key="4">
    <source>
        <dbReference type="ARBA" id="ARBA00022806"/>
    </source>
</evidence>
<evidence type="ECO:0000256" key="8">
    <source>
        <dbReference type="PROSITE-ProRule" id="PRU00552"/>
    </source>
</evidence>
<feature type="short sequence motif" description="Q motif" evidence="8">
    <location>
        <begin position="347"/>
        <end position="375"/>
    </location>
</feature>
<dbReference type="PROSITE" id="PS51195">
    <property type="entry name" value="Q_MOTIF"/>
    <property type="match status" value="1"/>
</dbReference>
<feature type="region of interest" description="Disordered" evidence="9">
    <location>
        <begin position="227"/>
        <end position="303"/>
    </location>
</feature>
<evidence type="ECO:0000313" key="14">
    <source>
        <dbReference type="Proteomes" id="UP000663845"/>
    </source>
</evidence>
<feature type="region of interest" description="Disordered" evidence="9">
    <location>
        <begin position="744"/>
        <end position="846"/>
    </location>
</feature>
<keyword evidence="3" id="KW-0378">Hydrolase</keyword>
<feature type="compositionally biased region" description="Polar residues" evidence="9">
    <location>
        <begin position="173"/>
        <end position="198"/>
    </location>
</feature>